<evidence type="ECO:0000256" key="3">
    <source>
        <dbReference type="PROSITE-ProRule" id="PRU00023"/>
    </source>
</evidence>
<keyword evidence="2 3" id="KW-0040">ANK repeat</keyword>
<proteinExistence type="predicted"/>
<gene>
    <name evidence="6" type="ORF">DSM5745_09764</name>
</gene>
<dbReference type="PANTHER" id="PTHR24198:SF165">
    <property type="entry name" value="ANKYRIN REPEAT-CONTAINING PROTEIN-RELATED"/>
    <property type="match status" value="1"/>
</dbReference>
<dbReference type="Pfam" id="PF12796">
    <property type="entry name" value="Ank_2"/>
    <property type="match status" value="9"/>
</dbReference>
<feature type="repeat" description="ANK" evidence="3">
    <location>
        <begin position="1738"/>
        <end position="1770"/>
    </location>
</feature>
<dbReference type="Proteomes" id="UP000256690">
    <property type="component" value="Unassembled WGS sequence"/>
</dbReference>
<dbReference type="PROSITE" id="PS50837">
    <property type="entry name" value="NACHT"/>
    <property type="match status" value="1"/>
</dbReference>
<accession>A0A3D8QRB1</accession>
<feature type="domain" description="NACHT" evidence="5">
    <location>
        <begin position="315"/>
        <end position="468"/>
    </location>
</feature>
<dbReference type="SUPFAM" id="SSF48403">
    <property type="entry name" value="Ankyrin repeat"/>
    <property type="match status" value="5"/>
</dbReference>
<evidence type="ECO:0000259" key="5">
    <source>
        <dbReference type="PROSITE" id="PS50837"/>
    </source>
</evidence>
<feature type="repeat" description="ANK" evidence="3">
    <location>
        <begin position="801"/>
        <end position="833"/>
    </location>
</feature>
<dbReference type="Pfam" id="PF24883">
    <property type="entry name" value="NPHP3_N"/>
    <property type="match status" value="1"/>
</dbReference>
<dbReference type="PROSITE" id="PS50297">
    <property type="entry name" value="ANK_REP_REGION"/>
    <property type="match status" value="14"/>
</dbReference>
<feature type="region of interest" description="Disordered" evidence="4">
    <location>
        <begin position="1988"/>
        <end position="2010"/>
    </location>
</feature>
<feature type="repeat" description="ANK" evidence="3">
    <location>
        <begin position="1063"/>
        <end position="1095"/>
    </location>
</feature>
<evidence type="ECO:0000313" key="7">
    <source>
        <dbReference type="Proteomes" id="UP000256690"/>
    </source>
</evidence>
<evidence type="ECO:0000256" key="1">
    <source>
        <dbReference type="ARBA" id="ARBA00022737"/>
    </source>
</evidence>
<dbReference type="RefSeq" id="XP_026599512.1">
    <property type="nucleotide sequence ID" value="XM_026751780.1"/>
</dbReference>
<dbReference type="PANTHER" id="PTHR24198">
    <property type="entry name" value="ANKYRIN REPEAT AND PROTEIN KINASE DOMAIN-CONTAINING PROTEIN"/>
    <property type="match status" value="1"/>
</dbReference>
<feature type="repeat" description="ANK" evidence="3">
    <location>
        <begin position="1881"/>
        <end position="1913"/>
    </location>
</feature>
<dbReference type="SUPFAM" id="SSF52540">
    <property type="entry name" value="P-loop containing nucleoside triphosphate hydrolases"/>
    <property type="match status" value="1"/>
</dbReference>
<dbReference type="OrthoDB" id="7464126at2759"/>
<dbReference type="STRING" id="1810919.A0A3D8QRB1"/>
<keyword evidence="7" id="KW-1185">Reference proteome</keyword>
<feature type="repeat" description="ANK" evidence="3">
    <location>
        <begin position="900"/>
        <end position="932"/>
    </location>
</feature>
<dbReference type="InterPro" id="IPR002110">
    <property type="entry name" value="Ankyrin_rpt"/>
</dbReference>
<feature type="repeat" description="ANK" evidence="3">
    <location>
        <begin position="1567"/>
        <end position="1599"/>
    </location>
</feature>
<comment type="caution">
    <text evidence="6">The sequence shown here is derived from an EMBL/GenBank/DDBJ whole genome shotgun (WGS) entry which is preliminary data.</text>
</comment>
<feature type="repeat" description="ANK" evidence="3">
    <location>
        <begin position="867"/>
        <end position="899"/>
    </location>
</feature>
<feature type="repeat" description="ANK" evidence="3">
    <location>
        <begin position="1191"/>
        <end position="1220"/>
    </location>
</feature>
<feature type="repeat" description="ANK" evidence="3">
    <location>
        <begin position="1771"/>
        <end position="1803"/>
    </location>
</feature>
<sequence>MGQPDIEAVADTADLWVEAIKELDDADRALIWGHAADKLNVLDDVLARAKSKEEESEAKKWKYTKRDGTKVELHTLFSAVVEKVVWFKKLGDSLAALDPAHMAIPWAAFGLSLQIAEKYFERDALAHEGMLMMSVLVPRYTVFERLYLGEESQIKKLLASEIVRLYSRALTFVTKLKRYYEKGTAKRIIGGVWSYDQLEALMKEVKAQQVIVDDLGRLVDSEYARDAANATQNSVEDLRKALSDIQGPTKLIQDGMVDLVKNLKKQQEIGILNWLSPVSYDRYHQGLRVARLKGTGLWMFDQQQYKDWRTSSESSILWLKGQPGTGKSTLVSLLIDSVRVNQTTTQACALAYVYSSRNVKRHFDDEPEAITRNIIKQMSREGPGKPIRGAVVRKYQDLQEQGSGNEAMVFPDTRDLLLQLVDQDTMIFIDGFDECTPVQQKELLELMKFLLEPSGNRVVRILVSSRPSLDIGARLGALRGLSTMEVSGNGDDILRFAKAKANECVEGMKLRNIPVPEMFENELTERLNTGAQGMFLWIKLQAELLSDPKQTSCDRDVLATVQKSPTGLAGLYAAIHERIEGAGPVMRQTAVTMFRWLLCARAPLGRSELRGALAQYLSLGEITEAIILDCCSNLVEVDEGLDTFRFIHTSVRDFFDEKPGFALSERHATVADICLREVVQGITVPQPLTARGDSLQCYVVLYWASHIEQAGPDRPSATIQDALSDLCLANGNIRPWFKQWLHLLGPVSDLLQLNDPFKDKVLQALCSPESAFFAACAFGFTEVVARYRSPRPELFRSQNDMGATGLHLACQYGHLTVAQKLLDGGSDLDAKDRYGETALTRASASGHLEIVELLLGQGANAKVQGRRFGTALQAAALHGHLDIVQRLIRHGVDVEAEGGQFGTALQAASVRGHVQVVKELLAEGADVNAPGGDYDTIYKAVPNTTAADAIRRTIGRIVNDRNAYHLEDDPSWETQVESEMQLVIDRTLDMNLRRSGFGPALHGASRAGRGAVVSELLSAPGVDVNREGGRYGSALQSAAVCGSITIATDLLNAGSHIDSQNGTYGTPLIAACRRSHFHLVKLFLERGASVNIQAGVYGTALQAAARSGNCNIARLLLQQGADPNLVAGTYGTPLQAAARDGFDEMIALLLESGADPSTKGGSFETAVQAASAAGSVRSVQLLVEQGSIIGNALQVACRAGHINVVKFLLQHGADIMTENRGYGTAIQAAAASGNVSLVKFLLSTKEGCPYRRDDLLAALRLAAATGDEDWARSLLGRGVSPSGILMSTLLGDIENHRSHERSGPQRRHPLSSPLECAAGKGHENIVKLFLLKVQEVESLSTSKDGKYSVQNAFNAAAESGHEGITSLFLSQVECRKFYSLDPALVVAAREGHGPIVRLLLKNGAQVTRRVIDAICEQGDVGVLKLLLQSADTTSLHPSHVLEAALSGHVEAVRLLLDHELDVNALVESSRFFDYGEDLATSDGGSMSDWNDDAMDDMDFCVTALHAAALGGHTGIADILFSKGASSAVKGKRMATALQIAASEGHEEMVKRLLDPTLNMDADVLSGRYGTALQAAASKGSVGIVRMLLNRGVDVNQVGGEFGSAIQAAAAQGHEAIVRQLLSAGANADDKRQTGKFGTPLQAAAESGNVEIARLLIRHGAQVDVVDRCGQTPLHRAACYGHESVLALLLEKGANPETNDNLGRSALAMAAANGWAAPFSRLMGWLTKAGGTPESTREQKSGSLLLAAGNGHVTIVETLLKSGCDVGQQDSAGRTALMLASRRGWTSTVRLLLDKEADINHRDHMGDTALHCAAMSGHDATVRLLLARGANVNAQNRCGSAPLHFAIPELEEPPALPGSDKHKVLYILAHHPGIQLDVAQVCEETPLHRAALIRNPTLVAILVDSGANIEARDFRGRTPFHHCVLGVYDGMPSPVPALEYLVNKGADIHAKDNEGHGILQAALAQLHNRQHTVDTREYLATLGITGSHNKTDAGECSDSDDGKGHRNYSNNRDLDEEIADAIAFVDE</sequence>
<dbReference type="PRINTS" id="PR01415">
    <property type="entry name" value="ANKYRIN"/>
</dbReference>
<dbReference type="PROSITE" id="PS50088">
    <property type="entry name" value="ANK_REPEAT"/>
    <property type="match status" value="18"/>
</dbReference>
<feature type="repeat" description="ANK" evidence="3">
    <location>
        <begin position="1635"/>
        <end position="1667"/>
    </location>
</feature>
<dbReference type="InterPro" id="IPR056884">
    <property type="entry name" value="NPHP3-like_N"/>
</dbReference>
<feature type="repeat" description="ANK" evidence="3">
    <location>
        <begin position="1668"/>
        <end position="1700"/>
    </location>
</feature>
<feature type="repeat" description="ANK" evidence="3">
    <location>
        <begin position="1804"/>
        <end position="1836"/>
    </location>
</feature>
<keyword evidence="1" id="KW-0677">Repeat</keyword>
<evidence type="ECO:0000256" key="2">
    <source>
        <dbReference type="ARBA" id="ARBA00023043"/>
    </source>
</evidence>
<evidence type="ECO:0000313" key="6">
    <source>
        <dbReference type="EMBL" id="RDW64353.1"/>
    </source>
</evidence>
<feature type="repeat" description="ANK" evidence="3">
    <location>
        <begin position="834"/>
        <end position="866"/>
    </location>
</feature>
<evidence type="ECO:0000256" key="4">
    <source>
        <dbReference type="SAM" id="MobiDB-lite"/>
    </source>
</evidence>
<organism evidence="6 7">
    <name type="scientific">Aspergillus mulundensis</name>
    <dbReference type="NCBI Taxonomy" id="1810919"/>
    <lineage>
        <taxon>Eukaryota</taxon>
        <taxon>Fungi</taxon>
        <taxon>Dikarya</taxon>
        <taxon>Ascomycota</taxon>
        <taxon>Pezizomycotina</taxon>
        <taxon>Eurotiomycetes</taxon>
        <taxon>Eurotiomycetidae</taxon>
        <taxon>Eurotiales</taxon>
        <taxon>Aspergillaceae</taxon>
        <taxon>Aspergillus</taxon>
        <taxon>Aspergillus subgen. Nidulantes</taxon>
    </lineage>
</organism>
<feature type="repeat" description="ANK" evidence="3">
    <location>
        <begin position="1129"/>
        <end position="1161"/>
    </location>
</feature>
<dbReference type="EMBL" id="PVWQ01000014">
    <property type="protein sequence ID" value="RDW64353.1"/>
    <property type="molecule type" value="Genomic_DNA"/>
</dbReference>
<dbReference type="Gene3D" id="1.25.40.20">
    <property type="entry name" value="Ankyrin repeat-containing domain"/>
    <property type="match status" value="7"/>
</dbReference>
<feature type="repeat" description="ANK" evidence="3">
    <location>
        <begin position="1099"/>
        <end position="1128"/>
    </location>
</feature>
<dbReference type="GeneID" id="38120134"/>
<dbReference type="SMART" id="SM00248">
    <property type="entry name" value="ANK"/>
    <property type="match status" value="26"/>
</dbReference>
<dbReference type="Gene3D" id="3.40.50.300">
    <property type="entry name" value="P-loop containing nucleotide triphosphate hydrolases"/>
    <property type="match status" value="1"/>
</dbReference>
<feature type="repeat" description="ANK" evidence="3">
    <location>
        <begin position="1502"/>
        <end position="1531"/>
    </location>
</feature>
<feature type="repeat" description="ANK" evidence="3">
    <location>
        <begin position="1914"/>
        <end position="1952"/>
    </location>
</feature>
<reference evidence="6 7" key="1">
    <citation type="journal article" date="2018" name="IMA Fungus">
        <title>IMA Genome-F 9: Draft genome sequence of Annulohypoxylon stygium, Aspergillus mulundensis, Berkeleyomyces basicola (syn. Thielaviopsis basicola), Ceratocystis smalleyi, two Cercospora beticola strains, Coleophoma cylindrospora, Fusarium fracticaudum, Phialophora cf. hyalina, and Morchella septimelata.</title>
        <authorList>
            <person name="Wingfield B.D."/>
            <person name="Bills G.F."/>
            <person name="Dong Y."/>
            <person name="Huang W."/>
            <person name="Nel W.J."/>
            <person name="Swalarsk-Parry B.S."/>
            <person name="Vaghefi N."/>
            <person name="Wilken P.M."/>
            <person name="An Z."/>
            <person name="de Beer Z.W."/>
            <person name="De Vos L."/>
            <person name="Chen L."/>
            <person name="Duong T.A."/>
            <person name="Gao Y."/>
            <person name="Hammerbacher A."/>
            <person name="Kikkert J.R."/>
            <person name="Li Y."/>
            <person name="Li H."/>
            <person name="Li K."/>
            <person name="Li Q."/>
            <person name="Liu X."/>
            <person name="Ma X."/>
            <person name="Naidoo K."/>
            <person name="Pethybridge S.J."/>
            <person name="Sun J."/>
            <person name="Steenkamp E.T."/>
            <person name="van der Nest M.A."/>
            <person name="van Wyk S."/>
            <person name="Wingfield M.J."/>
            <person name="Xiong C."/>
            <person name="Yue Q."/>
            <person name="Zhang X."/>
        </authorList>
    </citation>
    <scope>NUCLEOTIDE SEQUENCE [LARGE SCALE GENOMIC DNA]</scope>
    <source>
        <strain evidence="6 7">DSM 5745</strain>
    </source>
</reference>
<protein>
    <recommendedName>
        <fullName evidence="5">NACHT domain-containing protein</fullName>
    </recommendedName>
</protein>
<name>A0A3D8QRB1_9EURO</name>
<feature type="repeat" description="ANK" evidence="3">
    <location>
        <begin position="1600"/>
        <end position="1632"/>
    </location>
</feature>
<dbReference type="InterPro" id="IPR007111">
    <property type="entry name" value="NACHT_NTPase"/>
</dbReference>
<dbReference type="InterPro" id="IPR027417">
    <property type="entry name" value="P-loop_NTPase"/>
</dbReference>
<dbReference type="InterPro" id="IPR036770">
    <property type="entry name" value="Ankyrin_rpt-contain_sf"/>
</dbReference>